<organism evidence="6 7">
    <name type="scientific">Paracoccus laeviglucosivorans</name>
    <dbReference type="NCBI Taxonomy" id="1197861"/>
    <lineage>
        <taxon>Bacteria</taxon>
        <taxon>Pseudomonadati</taxon>
        <taxon>Pseudomonadota</taxon>
        <taxon>Alphaproteobacteria</taxon>
        <taxon>Rhodobacterales</taxon>
        <taxon>Paracoccaceae</taxon>
        <taxon>Paracoccus</taxon>
    </lineage>
</organism>
<dbReference type="SUPFAM" id="SSF46785">
    <property type="entry name" value="Winged helix' DNA-binding domain"/>
    <property type="match status" value="1"/>
</dbReference>
<dbReference type="PANTHER" id="PTHR30346:SF9">
    <property type="entry name" value="LYSR FAMILY TRANSCRIPTIONAL REGULATOR"/>
    <property type="match status" value="1"/>
</dbReference>
<dbReference type="OrthoDB" id="9803030at2"/>
<keyword evidence="4" id="KW-0804">Transcription</keyword>
<dbReference type="GO" id="GO:0032993">
    <property type="term" value="C:protein-DNA complex"/>
    <property type="evidence" value="ECO:0007669"/>
    <property type="project" value="TreeGrafter"/>
</dbReference>
<dbReference type="AlphaFoldDB" id="A0A521FAE7"/>
<evidence type="ECO:0000256" key="4">
    <source>
        <dbReference type="ARBA" id="ARBA00023163"/>
    </source>
</evidence>
<dbReference type="GO" id="GO:0003677">
    <property type="term" value="F:DNA binding"/>
    <property type="evidence" value="ECO:0007669"/>
    <property type="project" value="UniProtKB-KW"/>
</dbReference>
<evidence type="ECO:0000256" key="2">
    <source>
        <dbReference type="ARBA" id="ARBA00023015"/>
    </source>
</evidence>
<dbReference type="EMBL" id="FXTK01000019">
    <property type="protein sequence ID" value="SMO93126.1"/>
    <property type="molecule type" value="Genomic_DNA"/>
</dbReference>
<evidence type="ECO:0000313" key="7">
    <source>
        <dbReference type="Proteomes" id="UP000319014"/>
    </source>
</evidence>
<evidence type="ECO:0000256" key="1">
    <source>
        <dbReference type="ARBA" id="ARBA00009437"/>
    </source>
</evidence>
<comment type="similarity">
    <text evidence="1">Belongs to the LysR transcriptional regulatory family.</text>
</comment>
<evidence type="ECO:0000313" key="6">
    <source>
        <dbReference type="EMBL" id="SMO93126.1"/>
    </source>
</evidence>
<dbReference type="Gene3D" id="1.10.10.10">
    <property type="entry name" value="Winged helix-like DNA-binding domain superfamily/Winged helix DNA-binding domain"/>
    <property type="match status" value="1"/>
</dbReference>
<gene>
    <name evidence="6" type="ORF">SAMN06265221_11950</name>
</gene>
<dbReference type="GO" id="GO:0003700">
    <property type="term" value="F:DNA-binding transcription factor activity"/>
    <property type="evidence" value="ECO:0007669"/>
    <property type="project" value="InterPro"/>
</dbReference>
<dbReference type="Gene3D" id="3.40.190.10">
    <property type="entry name" value="Periplasmic binding protein-like II"/>
    <property type="match status" value="2"/>
</dbReference>
<evidence type="ECO:0000256" key="3">
    <source>
        <dbReference type="ARBA" id="ARBA00023125"/>
    </source>
</evidence>
<dbReference type="SUPFAM" id="SSF53850">
    <property type="entry name" value="Periplasmic binding protein-like II"/>
    <property type="match status" value="1"/>
</dbReference>
<dbReference type="InterPro" id="IPR036390">
    <property type="entry name" value="WH_DNA-bd_sf"/>
</dbReference>
<keyword evidence="3 6" id="KW-0238">DNA-binding</keyword>
<sequence>MPILLGRALMRIQSPEATGQPMMHVLERLTSSQLRAIATLRQYGTLRSTSERLGRQPDTLRRSITNLEAVMARPLVNPSRFGLELTSDGKVFGTLVGAALAELHAAYTQVWDRLGSIGGAVEIGVVRATAADLVPTAILRTVQTAPNGIFRVLRDGYEEMLDALRSGRLDYVCTTVRDGIPPDIEGLALGQTVTRVFCRQDHPLMQGAPRSLAELARYPWVGPPAETGAAQAFRDTFSQAGLEPPIFSVETVSTEWTGRRLAQSDYLALFTVLATGTDYGLKDFASLPMLIIGAPRTVWLIHRKGWEPTRLQNLFAENILG</sequence>
<reference evidence="6 7" key="1">
    <citation type="submission" date="2017-05" db="EMBL/GenBank/DDBJ databases">
        <authorList>
            <person name="Varghese N."/>
            <person name="Submissions S."/>
        </authorList>
    </citation>
    <scope>NUCLEOTIDE SEQUENCE [LARGE SCALE GENOMIC DNA]</scope>
    <source>
        <strain evidence="6 7">DSM 100094</strain>
    </source>
</reference>
<dbReference type="InterPro" id="IPR036388">
    <property type="entry name" value="WH-like_DNA-bd_sf"/>
</dbReference>
<protein>
    <submittedName>
        <fullName evidence="6">DNA-binding transcriptional regulator, LysR family</fullName>
    </submittedName>
</protein>
<keyword evidence="7" id="KW-1185">Reference proteome</keyword>
<dbReference type="RefSeq" id="WP_142664377.1">
    <property type="nucleotide sequence ID" value="NZ_FXTK01000019.1"/>
</dbReference>
<evidence type="ECO:0000259" key="5">
    <source>
        <dbReference type="PROSITE" id="PS50931"/>
    </source>
</evidence>
<dbReference type="PANTHER" id="PTHR30346">
    <property type="entry name" value="TRANSCRIPTIONAL DUAL REGULATOR HCAR-RELATED"/>
    <property type="match status" value="1"/>
</dbReference>
<dbReference type="Proteomes" id="UP000319014">
    <property type="component" value="Unassembled WGS sequence"/>
</dbReference>
<dbReference type="PROSITE" id="PS50931">
    <property type="entry name" value="HTH_LYSR"/>
    <property type="match status" value="1"/>
</dbReference>
<proteinExistence type="inferred from homology"/>
<dbReference type="Pfam" id="PF03466">
    <property type="entry name" value="LysR_substrate"/>
    <property type="match status" value="1"/>
</dbReference>
<dbReference type="InterPro" id="IPR000847">
    <property type="entry name" value="LysR_HTH_N"/>
</dbReference>
<keyword evidence="2" id="KW-0805">Transcription regulation</keyword>
<dbReference type="Pfam" id="PF00126">
    <property type="entry name" value="HTH_1"/>
    <property type="match status" value="1"/>
</dbReference>
<feature type="domain" description="HTH lysR-type" evidence="5">
    <location>
        <begin position="29"/>
        <end position="86"/>
    </location>
</feature>
<dbReference type="InterPro" id="IPR005119">
    <property type="entry name" value="LysR_subst-bd"/>
</dbReference>
<accession>A0A521FAE7</accession>
<name>A0A521FAE7_9RHOB</name>